<sequence>MQYNQPQPGTVGYPYPPQPGAGGYPYPPQPQPPSYEQAVHVSGPAPVRVQVQGAQPPPVVIIQHQAALPVGPDASFITCPHCHVQKLTRVEYAPSVRTHCMAALLCLIGLWCFACLPYCATSCMNANHFCGNCNKFVGVYNSD</sequence>
<feature type="compositionally biased region" description="Pro residues" evidence="8">
    <location>
        <begin position="14"/>
        <end position="33"/>
    </location>
</feature>
<evidence type="ECO:0000313" key="10">
    <source>
        <dbReference type="EMBL" id="BFG06385.1"/>
    </source>
</evidence>
<dbReference type="PANTHER" id="PTHR23292">
    <property type="entry name" value="LIPOPOLYSACCHARIDE-INDUCED TUMOR NECROSIS FACTOR-ALPHA FACTOR"/>
    <property type="match status" value="1"/>
</dbReference>
<protein>
    <submittedName>
        <fullName evidence="10">Lipopolysaccharide-induced tumor necrosis factor-alpha factor homolog</fullName>
    </submittedName>
</protein>
<comment type="similarity">
    <text evidence="4">Belongs to the CDIP1/LITAF family.</text>
</comment>
<dbReference type="InterPro" id="IPR037519">
    <property type="entry name" value="LITAF_fam"/>
</dbReference>
<dbReference type="GO" id="GO:0008270">
    <property type="term" value="F:zinc ion binding"/>
    <property type="evidence" value="ECO:0007669"/>
    <property type="project" value="TreeGrafter"/>
</dbReference>
<organism evidence="10 11">
    <name type="scientific">Drosophila madeirensis</name>
    <name type="common">Fruit fly</name>
    <dbReference type="NCBI Taxonomy" id="30013"/>
    <lineage>
        <taxon>Eukaryota</taxon>
        <taxon>Metazoa</taxon>
        <taxon>Ecdysozoa</taxon>
        <taxon>Arthropoda</taxon>
        <taxon>Hexapoda</taxon>
        <taxon>Insecta</taxon>
        <taxon>Pterygota</taxon>
        <taxon>Neoptera</taxon>
        <taxon>Endopterygota</taxon>
        <taxon>Diptera</taxon>
        <taxon>Brachycera</taxon>
        <taxon>Muscomorpha</taxon>
        <taxon>Ephydroidea</taxon>
        <taxon>Drosophilidae</taxon>
        <taxon>Drosophila</taxon>
        <taxon>Sophophora</taxon>
    </lineage>
</organism>
<evidence type="ECO:0000259" key="9">
    <source>
        <dbReference type="PROSITE" id="PS51837"/>
    </source>
</evidence>
<dbReference type="InterPro" id="IPR006629">
    <property type="entry name" value="LITAF"/>
</dbReference>
<proteinExistence type="inferred from homology"/>
<evidence type="ECO:0000256" key="1">
    <source>
        <dbReference type="ARBA" id="ARBA00004414"/>
    </source>
</evidence>
<evidence type="ECO:0000256" key="2">
    <source>
        <dbReference type="ARBA" id="ARBA00004481"/>
    </source>
</evidence>
<dbReference type="SMART" id="SM00714">
    <property type="entry name" value="LITAF"/>
    <property type="match status" value="1"/>
</dbReference>
<accession>A0AAU9GCH8</accession>
<dbReference type="PROSITE" id="PS51837">
    <property type="entry name" value="LITAF"/>
    <property type="match status" value="1"/>
</dbReference>
<comment type="subcellular location">
    <subcellularLocation>
        <location evidence="2">Endosome membrane</location>
        <topology evidence="2">Peripheral membrane protein</topology>
    </subcellularLocation>
    <subcellularLocation>
        <location evidence="1">Late endosome membrane</location>
    </subcellularLocation>
    <subcellularLocation>
        <location evidence="3">Lysosome membrane</location>
        <topology evidence="3">Peripheral membrane protein</topology>
        <orientation evidence="3">Cytoplasmic side</orientation>
    </subcellularLocation>
</comment>
<name>A0AAU9GCH8_DROMD</name>
<reference evidence="10 11" key="1">
    <citation type="submission" date="2024-02" db="EMBL/GenBank/DDBJ databases">
        <title>A chromosome-level genome assembly of Drosophila madeirensis, a fruit fly species endemic to Madeira island.</title>
        <authorList>
            <person name="Tomihara K."/>
            <person name="Llopart A."/>
            <person name="Yamamoto D."/>
        </authorList>
    </citation>
    <scope>NUCLEOTIDE SEQUENCE [LARGE SCALE GENOMIC DNA]</scope>
    <source>
        <strain evidence="10 11">RF1</strain>
    </source>
</reference>
<evidence type="ECO:0000256" key="6">
    <source>
        <dbReference type="ARBA" id="ARBA00022833"/>
    </source>
</evidence>
<feature type="domain" description="LITAF" evidence="9">
    <location>
        <begin position="57"/>
        <end position="142"/>
    </location>
</feature>
<gene>
    <name evidence="10" type="ORF">DMAD_04907</name>
</gene>
<dbReference type="Pfam" id="PF10601">
    <property type="entry name" value="zf-LITAF-like"/>
    <property type="match status" value="1"/>
</dbReference>
<feature type="region of interest" description="Disordered" evidence="8">
    <location>
        <begin position="1"/>
        <end position="38"/>
    </location>
</feature>
<evidence type="ECO:0000256" key="3">
    <source>
        <dbReference type="ARBA" id="ARBA00004630"/>
    </source>
</evidence>
<keyword evidence="7" id="KW-0472">Membrane</keyword>
<evidence type="ECO:0000256" key="7">
    <source>
        <dbReference type="ARBA" id="ARBA00023136"/>
    </source>
</evidence>
<dbReference type="GO" id="GO:0031902">
    <property type="term" value="C:late endosome membrane"/>
    <property type="evidence" value="ECO:0007669"/>
    <property type="project" value="UniProtKB-SubCell"/>
</dbReference>
<dbReference type="Proteomes" id="UP001500889">
    <property type="component" value="Chromosome E"/>
</dbReference>
<evidence type="ECO:0000256" key="4">
    <source>
        <dbReference type="ARBA" id="ARBA00005975"/>
    </source>
</evidence>
<dbReference type="PANTHER" id="PTHR23292:SF14">
    <property type="entry name" value="FI16615P1-RELATED"/>
    <property type="match status" value="1"/>
</dbReference>
<evidence type="ECO:0000256" key="5">
    <source>
        <dbReference type="ARBA" id="ARBA00022723"/>
    </source>
</evidence>
<dbReference type="GO" id="GO:0005765">
    <property type="term" value="C:lysosomal membrane"/>
    <property type="evidence" value="ECO:0007669"/>
    <property type="project" value="UniProtKB-SubCell"/>
</dbReference>
<keyword evidence="11" id="KW-1185">Reference proteome</keyword>
<keyword evidence="6" id="KW-0862">Zinc</keyword>
<keyword evidence="5" id="KW-0479">Metal-binding</keyword>
<evidence type="ECO:0000313" key="11">
    <source>
        <dbReference type="Proteomes" id="UP001500889"/>
    </source>
</evidence>
<dbReference type="AlphaFoldDB" id="A0AAU9GCH8"/>
<dbReference type="EMBL" id="AP029267">
    <property type="protein sequence ID" value="BFG06385.1"/>
    <property type="molecule type" value="Genomic_DNA"/>
</dbReference>
<evidence type="ECO:0000256" key="8">
    <source>
        <dbReference type="SAM" id="MobiDB-lite"/>
    </source>
</evidence>